<dbReference type="EMBL" id="CM047947">
    <property type="protein sequence ID" value="KAI9897044.1"/>
    <property type="molecule type" value="Genomic_DNA"/>
</dbReference>
<proteinExistence type="predicted"/>
<sequence>MQQESSESSQYPQPNKLSVTPDDSQHGICHHIPGGGSRPLADSGELPETSVDDARRQDSDDGPSASILDEKLRGLSLGSKAHPSGGTAGQRVSEYEKALTPPYARKALGFKVAKRRGSESTGVQLECFPNEILTNVLSHLHPDSHSSVALVSKRFYSLVTTPHAWRMAFFRYFPGHTSLKTKSGKGATDFWKDVESSDAIRSETRYFARLTPLATWRSEFLFRTRLIRNLVRGKPGTRPGNIGTSARSYQSNKKSNAVLTFNSKLPWLVTSIHAVFSNGKKPPRAIQGAADVGAATVGDPTSGKIEKWGLEDAFTFLQLEEVMPHVVPYGLGDGPAAAPNVIEVSHPYGMLAGEGYPGGRAYFRGMGEMRGRYLGADSGVVDTYPEIPKIPELSEAISSVWLAKTNAVPSVSQSMIGMMTGSTLGVVTAYSVGWDPSGPRHSNGQMTARWVLSPGVPIISLKIDDQYSIRRKSSSRVWAVALNALGEVFYLTEVPKTVLDGCKGEDIMKNAWFAGRTAYWHLVEETRRMARADEWDKNALRGAYSPRSPSHAMNLSKEQMAAEAREIEKFMLYRPSHFNKACQGWDMRRRLEVDFASDDGKGAGERVLVVDCGLVENVPANIQRYSRSIYHDQSQTPKPTIAPIPSTTAPSLFGSGENLTVPNPMSPESQSPRSPPPTPLNAEAVGVSPMHDWTSQKLSLRPHTSAIITTSALDCSAHAVQTLSEDQLHIGAEATNGTSTATQQAEIPGRRARILAIGTKGGNVLVWNARESDSATSLQPVRVIHTESPSISSLALNGLYLVHGGSDGLVQAWDPLASHDEPLRTINGRSNGRVPRHMTTMNPALHIEDYTAAGAIYLDTDPTVLRGIVSFGAFMRYWSYSSHSHPTGRKRRARHSDIHGRIASRRLGGTSARYIAAEEAELRRENEQRAREQTRLRNRFGVGALGDLTEEEALHYARMVSEETFTQDETRRASASDSAADASIDTASSFSVSTQDTITPEPSVADPVTPIVEESEYEQQIQQAIRLSLMEGVNEPEQSPQGNSSGDFDFAIKFKPRGNKKGKASGSGSGSGSPNAHYTTVNGVGAGSSSKPLTTEDEDLALALSLSMQDQQTLSVSPGSDDHMQFPPLDTGSGTGKGKGVQRW</sequence>
<organism evidence="1 2">
    <name type="scientific">Trichothecium roseum</name>
    <dbReference type="NCBI Taxonomy" id="47278"/>
    <lineage>
        <taxon>Eukaryota</taxon>
        <taxon>Fungi</taxon>
        <taxon>Dikarya</taxon>
        <taxon>Ascomycota</taxon>
        <taxon>Pezizomycotina</taxon>
        <taxon>Sordariomycetes</taxon>
        <taxon>Hypocreomycetidae</taxon>
        <taxon>Hypocreales</taxon>
        <taxon>Hypocreales incertae sedis</taxon>
        <taxon>Trichothecium</taxon>
    </lineage>
</organism>
<keyword evidence="2" id="KW-1185">Reference proteome</keyword>
<dbReference type="Proteomes" id="UP001163324">
    <property type="component" value="Chromosome 8"/>
</dbReference>
<protein>
    <submittedName>
        <fullName evidence="1">Uncharacterized protein</fullName>
    </submittedName>
</protein>
<name>A0ACC0UU61_9HYPO</name>
<reference evidence="1" key="1">
    <citation type="submission" date="2022-10" db="EMBL/GenBank/DDBJ databases">
        <title>Complete Genome of Trichothecium roseum strain YXFP-22015, a Plant Pathogen Isolated from Citrus.</title>
        <authorList>
            <person name="Wang Y."/>
            <person name="Zhu L."/>
        </authorList>
    </citation>
    <scope>NUCLEOTIDE SEQUENCE</scope>
    <source>
        <strain evidence="1">YXFP-22015</strain>
    </source>
</reference>
<gene>
    <name evidence="1" type="ORF">N3K66_008066</name>
</gene>
<accession>A0ACC0UU61</accession>
<comment type="caution">
    <text evidence="1">The sequence shown here is derived from an EMBL/GenBank/DDBJ whole genome shotgun (WGS) entry which is preliminary data.</text>
</comment>
<evidence type="ECO:0000313" key="2">
    <source>
        <dbReference type="Proteomes" id="UP001163324"/>
    </source>
</evidence>
<evidence type="ECO:0000313" key="1">
    <source>
        <dbReference type="EMBL" id="KAI9897044.1"/>
    </source>
</evidence>